<feature type="transmembrane region" description="Helical" evidence="1">
    <location>
        <begin position="203"/>
        <end position="223"/>
    </location>
</feature>
<feature type="transmembrane region" description="Helical" evidence="1">
    <location>
        <begin position="365"/>
        <end position="386"/>
    </location>
</feature>
<dbReference type="AlphaFoldDB" id="A0A517TRA4"/>
<keyword evidence="1" id="KW-1133">Transmembrane helix</keyword>
<proteinExistence type="predicted"/>
<feature type="transmembrane region" description="Helical" evidence="1">
    <location>
        <begin position="172"/>
        <end position="191"/>
    </location>
</feature>
<organism evidence="2 3">
    <name type="scientific">Lacipirellula limnantheis</name>
    <dbReference type="NCBI Taxonomy" id="2528024"/>
    <lineage>
        <taxon>Bacteria</taxon>
        <taxon>Pseudomonadati</taxon>
        <taxon>Planctomycetota</taxon>
        <taxon>Planctomycetia</taxon>
        <taxon>Pirellulales</taxon>
        <taxon>Lacipirellulaceae</taxon>
        <taxon>Lacipirellula</taxon>
    </lineage>
</organism>
<keyword evidence="1" id="KW-0472">Membrane</keyword>
<dbReference type="KEGG" id="llh:I41_00540"/>
<dbReference type="OrthoDB" id="278697at2"/>
<dbReference type="InterPro" id="IPR026467">
    <property type="entry name" value="Ser/Gly_Cys_C_dom"/>
</dbReference>
<protein>
    <recommendedName>
        <fullName evidence="4">TIGR04222 domain protein</fullName>
    </recommendedName>
</protein>
<name>A0A517TRA4_9BACT</name>
<feature type="transmembrane region" description="Helical" evidence="1">
    <location>
        <begin position="338"/>
        <end position="359"/>
    </location>
</feature>
<sequence>MNSEHETLWRRLEQFQLDAPGTAQPFTVRLAREQGWSLRYAVRVVEEYRRFLFLTVTAGPACPSEQVDEAWHLHLCYTRAYWNDLCRDLLGQPLHHSPTEGGAEQLDYHREMYLATLAAYRMAFDSEPPTDIWPSVDKRFDGAAKKTIDPTRHFMLPRPRIAPLIRQLRGRLSPIAWVGGVALLPAFGAAWNPLDLPGPQFLWFYGALLATAIIGGFALRGVLREPDDGSPFPELDAYDIAVLSEGEKLAMQTALCEMIAAGQLTLDKTDGRLSIVENHRPIGAPALVQAIYDGLALRQASGISDAYNAGQLEAARIGVKLESLRLLETKESTRDARWAPALLCAAVALLGGLKFIVGVARGKPVAFLVVLTVAALLAVVTFARPIRQSLRGRRLLRRLQVRHPDLKRGDQLLTRPPAEVALGIALFGIASMATASGGIADLHHWMRPQAKGGTGCSSDGSGCGGSGCGGGGGCGSGCGGCGGGD</sequence>
<dbReference type="Proteomes" id="UP000317909">
    <property type="component" value="Chromosome"/>
</dbReference>
<evidence type="ECO:0008006" key="4">
    <source>
        <dbReference type="Google" id="ProtNLM"/>
    </source>
</evidence>
<keyword evidence="3" id="KW-1185">Reference proteome</keyword>
<dbReference type="NCBIfam" id="TIGR04222">
    <property type="entry name" value="near_uncomplex"/>
    <property type="match status" value="1"/>
</dbReference>
<evidence type="ECO:0000313" key="3">
    <source>
        <dbReference type="Proteomes" id="UP000317909"/>
    </source>
</evidence>
<dbReference type="RefSeq" id="WP_145429848.1">
    <property type="nucleotide sequence ID" value="NZ_CP036339.1"/>
</dbReference>
<gene>
    <name evidence="2" type="ORF">I41_00540</name>
</gene>
<dbReference type="EMBL" id="CP036339">
    <property type="protein sequence ID" value="QDT70901.1"/>
    <property type="molecule type" value="Genomic_DNA"/>
</dbReference>
<evidence type="ECO:0000313" key="2">
    <source>
        <dbReference type="EMBL" id="QDT70901.1"/>
    </source>
</evidence>
<reference evidence="2 3" key="1">
    <citation type="submission" date="2019-02" db="EMBL/GenBank/DDBJ databases">
        <title>Deep-cultivation of Planctomycetes and their phenomic and genomic characterization uncovers novel biology.</title>
        <authorList>
            <person name="Wiegand S."/>
            <person name="Jogler M."/>
            <person name="Boedeker C."/>
            <person name="Pinto D."/>
            <person name="Vollmers J."/>
            <person name="Rivas-Marin E."/>
            <person name="Kohn T."/>
            <person name="Peeters S.H."/>
            <person name="Heuer A."/>
            <person name="Rast P."/>
            <person name="Oberbeckmann S."/>
            <person name="Bunk B."/>
            <person name="Jeske O."/>
            <person name="Meyerdierks A."/>
            <person name="Storesund J.E."/>
            <person name="Kallscheuer N."/>
            <person name="Luecker S."/>
            <person name="Lage O.M."/>
            <person name="Pohl T."/>
            <person name="Merkel B.J."/>
            <person name="Hornburger P."/>
            <person name="Mueller R.-W."/>
            <person name="Bruemmer F."/>
            <person name="Labrenz M."/>
            <person name="Spormann A.M."/>
            <person name="Op den Camp H."/>
            <person name="Overmann J."/>
            <person name="Amann R."/>
            <person name="Jetten M.S.M."/>
            <person name="Mascher T."/>
            <person name="Medema M.H."/>
            <person name="Devos D.P."/>
            <person name="Kaster A.-K."/>
            <person name="Ovreas L."/>
            <person name="Rohde M."/>
            <person name="Galperin M.Y."/>
            <person name="Jogler C."/>
        </authorList>
    </citation>
    <scope>NUCLEOTIDE SEQUENCE [LARGE SCALE GENOMIC DNA]</scope>
    <source>
        <strain evidence="2 3">I41</strain>
    </source>
</reference>
<accession>A0A517TRA4</accession>
<evidence type="ECO:0000256" key="1">
    <source>
        <dbReference type="SAM" id="Phobius"/>
    </source>
</evidence>
<keyword evidence="1" id="KW-0812">Transmembrane</keyword>